<dbReference type="SUPFAM" id="SSF69318">
    <property type="entry name" value="Integrin alpha N-terminal domain"/>
    <property type="match status" value="1"/>
</dbReference>
<evidence type="ECO:0000256" key="1">
    <source>
        <dbReference type="ARBA" id="ARBA00022729"/>
    </source>
</evidence>
<feature type="region of interest" description="Disordered" evidence="4">
    <location>
        <begin position="434"/>
        <end position="467"/>
    </location>
</feature>
<reference evidence="6" key="1">
    <citation type="submission" date="2021-01" db="EMBL/GenBank/DDBJ databases">
        <authorList>
            <person name="Corre E."/>
            <person name="Pelletier E."/>
            <person name="Niang G."/>
            <person name="Scheremetjew M."/>
            <person name="Finn R."/>
            <person name="Kale V."/>
            <person name="Holt S."/>
            <person name="Cochrane G."/>
            <person name="Meng A."/>
            <person name="Brown T."/>
            <person name="Cohen L."/>
        </authorList>
    </citation>
    <scope>NUCLEOTIDE SEQUENCE</scope>
    <source>
        <strain evidence="6">NY070348D</strain>
    </source>
</reference>
<keyword evidence="3" id="KW-0325">Glycoprotein</keyword>
<name>A0A7S2RYI0_9STRA</name>
<dbReference type="EMBL" id="HBHK01013298">
    <property type="protein sequence ID" value="CAD9684248.1"/>
    <property type="molecule type" value="Transcribed_RNA"/>
</dbReference>
<dbReference type="SMART" id="SM00191">
    <property type="entry name" value="Int_alpha"/>
    <property type="match status" value="3"/>
</dbReference>
<dbReference type="PANTHER" id="PTHR36220:SF1">
    <property type="entry name" value="GAMMA TUBULIN COMPLEX COMPONENT C-TERMINAL DOMAIN-CONTAINING PROTEIN"/>
    <property type="match status" value="1"/>
</dbReference>
<evidence type="ECO:0000256" key="2">
    <source>
        <dbReference type="ARBA" id="ARBA00022737"/>
    </source>
</evidence>
<keyword evidence="1 5" id="KW-0732">Signal</keyword>
<dbReference type="Pfam" id="PF14312">
    <property type="entry name" value="FG-GAP_2"/>
    <property type="match status" value="4"/>
</dbReference>
<dbReference type="InterPro" id="IPR013517">
    <property type="entry name" value="FG-GAP"/>
</dbReference>
<evidence type="ECO:0000256" key="4">
    <source>
        <dbReference type="SAM" id="MobiDB-lite"/>
    </source>
</evidence>
<proteinExistence type="predicted"/>
<gene>
    <name evidence="6" type="ORF">QSP1433_LOCUS8366</name>
</gene>
<organism evidence="6">
    <name type="scientific">Mucochytrium quahogii</name>
    <dbReference type="NCBI Taxonomy" id="96639"/>
    <lineage>
        <taxon>Eukaryota</taxon>
        <taxon>Sar</taxon>
        <taxon>Stramenopiles</taxon>
        <taxon>Bigyra</taxon>
        <taxon>Labyrinthulomycetes</taxon>
        <taxon>Thraustochytrida</taxon>
        <taxon>Thraustochytriidae</taxon>
        <taxon>Mucochytrium</taxon>
    </lineage>
</organism>
<keyword evidence="2" id="KW-0677">Repeat</keyword>
<evidence type="ECO:0000256" key="5">
    <source>
        <dbReference type="SAM" id="SignalP"/>
    </source>
</evidence>
<dbReference type="InterPro" id="IPR013519">
    <property type="entry name" value="Int_alpha_beta-p"/>
</dbReference>
<dbReference type="AlphaFoldDB" id="A0A7S2RYI0"/>
<evidence type="ECO:0000313" key="6">
    <source>
        <dbReference type="EMBL" id="CAD9684248.1"/>
    </source>
</evidence>
<dbReference type="InterPro" id="IPR028994">
    <property type="entry name" value="Integrin_alpha_N"/>
</dbReference>
<protein>
    <submittedName>
        <fullName evidence="6">Uncharacterized protein</fullName>
    </submittedName>
</protein>
<feature type="signal peptide" evidence="5">
    <location>
        <begin position="1"/>
        <end position="19"/>
    </location>
</feature>
<feature type="compositionally biased region" description="Acidic residues" evidence="4">
    <location>
        <begin position="444"/>
        <end position="453"/>
    </location>
</feature>
<sequence>MVQSILLSLLLVCIYNVHGSNTCCNPAAPLDTEKRCLGKVGGYDEVLAHARYKNYGSDTRTSNRFGQALSMNQNYLVVGSPNVDSNRGAVYVFRKGSRNRWEEIQKIEAPNGTLHFGESVSICDDESRFVVGDSRAHGNIGRVLVYELMQGVPSFKHTQTLTLSNGRTGTRFGNDVAIYKDTIVVGAFGKRDQENKITGAAYLFKNVAPNDEYTMHAELSKCVSHKAHFGTSVSIHRNAIVIGAPGYNSGQGIAFIYSTWSTKLRKTIKGSTPTSNLGATVRTFGRHVVVAESGLYNSSGAVRVYRYNNRMWDGPELLRSPDGDEFDVFGKSIAIKNRKLVVGAYYAGGEGACSGSAYFYEEMDCACKQFKFRSRLKKTDGEARDYFGISSAISWDTITIGASGDDDYGSHAGRIDTFSARDLVRLYPQRQLEEASCTKSQPDVEVDAEDDDSNMPPSVEDSPLPNK</sequence>
<dbReference type="Gene3D" id="2.130.10.130">
    <property type="entry name" value="Integrin alpha, N-terminal"/>
    <property type="match status" value="2"/>
</dbReference>
<accession>A0A7S2RYI0</accession>
<feature type="chain" id="PRO_5031327441" evidence="5">
    <location>
        <begin position="20"/>
        <end position="467"/>
    </location>
</feature>
<evidence type="ECO:0000256" key="3">
    <source>
        <dbReference type="ARBA" id="ARBA00023180"/>
    </source>
</evidence>
<dbReference type="PANTHER" id="PTHR36220">
    <property type="entry name" value="UNNAMED PRODUCT"/>
    <property type="match status" value="1"/>
</dbReference>